<sequence>MNIILTTIKLFFIRMMSLVFFALPTAFDYLWEAFTNYFLENFAVSPSPIVTGSELTPASNATTTEVAEPEFCPCCEEEYQNRIFLNQLELEVQKVSEKNKKNRRNTTEPNSDSDEESNDEPSTQTQDNNEAEAESPSISESSEVKPPTDEIHTESNGIIEAPLIPNTFEDPHDCCANTCSPMPEATDADQGTNNDRNTKETSDLKNF</sequence>
<dbReference type="Proteomes" id="UP000000305">
    <property type="component" value="Unassembled WGS sequence"/>
</dbReference>
<dbReference type="InParanoid" id="E9GR55"/>
<name>E9GR55_DAPPU</name>
<accession>E9GR55</accession>
<evidence type="ECO:0000256" key="2">
    <source>
        <dbReference type="SAM" id="Phobius"/>
    </source>
</evidence>
<dbReference type="PhylomeDB" id="E9GR55"/>
<proteinExistence type="predicted"/>
<gene>
    <name evidence="3" type="ORF">DAPPUDRAFT_105582</name>
</gene>
<protein>
    <submittedName>
        <fullName evidence="3">Uncharacterized protein</fullName>
    </submittedName>
</protein>
<feature type="compositionally biased region" description="Basic and acidic residues" evidence="1">
    <location>
        <begin position="142"/>
        <end position="153"/>
    </location>
</feature>
<dbReference type="HOGENOM" id="CLU_111286_0_0_1"/>
<feature type="transmembrane region" description="Helical" evidence="2">
    <location>
        <begin position="12"/>
        <end position="31"/>
    </location>
</feature>
<feature type="compositionally biased region" description="Basic and acidic residues" evidence="1">
    <location>
        <begin position="196"/>
        <end position="207"/>
    </location>
</feature>
<evidence type="ECO:0000313" key="3">
    <source>
        <dbReference type="EMBL" id="EFX78050.1"/>
    </source>
</evidence>
<keyword evidence="4" id="KW-1185">Reference proteome</keyword>
<reference evidence="3 4" key="1">
    <citation type="journal article" date="2011" name="Science">
        <title>The ecoresponsive genome of Daphnia pulex.</title>
        <authorList>
            <person name="Colbourne J.K."/>
            <person name="Pfrender M.E."/>
            <person name="Gilbert D."/>
            <person name="Thomas W.K."/>
            <person name="Tucker A."/>
            <person name="Oakley T.H."/>
            <person name="Tokishita S."/>
            <person name="Aerts A."/>
            <person name="Arnold G.J."/>
            <person name="Basu M.K."/>
            <person name="Bauer D.J."/>
            <person name="Caceres C.E."/>
            <person name="Carmel L."/>
            <person name="Casola C."/>
            <person name="Choi J.H."/>
            <person name="Detter J.C."/>
            <person name="Dong Q."/>
            <person name="Dusheyko S."/>
            <person name="Eads B.D."/>
            <person name="Frohlich T."/>
            <person name="Geiler-Samerotte K.A."/>
            <person name="Gerlach D."/>
            <person name="Hatcher P."/>
            <person name="Jogdeo S."/>
            <person name="Krijgsveld J."/>
            <person name="Kriventseva E.V."/>
            <person name="Kultz D."/>
            <person name="Laforsch C."/>
            <person name="Lindquist E."/>
            <person name="Lopez J."/>
            <person name="Manak J.R."/>
            <person name="Muller J."/>
            <person name="Pangilinan J."/>
            <person name="Patwardhan R.P."/>
            <person name="Pitluck S."/>
            <person name="Pritham E.J."/>
            <person name="Rechtsteiner A."/>
            <person name="Rho M."/>
            <person name="Rogozin I.B."/>
            <person name="Sakarya O."/>
            <person name="Salamov A."/>
            <person name="Schaack S."/>
            <person name="Shapiro H."/>
            <person name="Shiga Y."/>
            <person name="Skalitzky C."/>
            <person name="Smith Z."/>
            <person name="Souvorov A."/>
            <person name="Sung W."/>
            <person name="Tang Z."/>
            <person name="Tsuchiya D."/>
            <person name="Tu H."/>
            <person name="Vos H."/>
            <person name="Wang M."/>
            <person name="Wolf Y.I."/>
            <person name="Yamagata H."/>
            <person name="Yamada T."/>
            <person name="Ye Y."/>
            <person name="Shaw J.R."/>
            <person name="Andrews J."/>
            <person name="Crease T.J."/>
            <person name="Tang H."/>
            <person name="Lucas S.M."/>
            <person name="Robertson H.M."/>
            <person name="Bork P."/>
            <person name="Koonin E.V."/>
            <person name="Zdobnov E.M."/>
            <person name="Grigoriev I.V."/>
            <person name="Lynch M."/>
            <person name="Boore J.L."/>
        </authorList>
    </citation>
    <scope>NUCLEOTIDE SEQUENCE [LARGE SCALE GENOMIC DNA]</scope>
</reference>
<evidence type="ECO:0000256" key="1">
    <source>
        <dbReference type="SAM" id="MobiDB-lite"/>
    </source>
</evidence>
<organism evidence="3 4">
    <name type="scientific">Daphnia pulex</name>
    <name type="common">Water flea</name>
    <dbReference type="NCBI Taxonomy" id="6669"/>
    <lineage>
        <taxon>Eukaryota</taxon>
        <taxon>Metazoa</taxon>
        <taxon>Ecdysozoa</taxon>
        <taxon>Arthropoda</taxon>
        <taxon>Crustacea</taxon>
        <taxon>Branchiopoda</taxon>
        <taxon>Diplostraca</taxon>
        <taxon>Cladocera</taxon>
        <taxon>Anomopoda</taxon>
        <taxon>Daphniidae</taxon>
        <taxon>Daphnia</taxon>
    </lineage>
</organism>
<dbReference type="AlphaFoldDB" id="E9GR55"/>
<keyword evidence="2" id="KW-0472">Membrane</keyword>
<dbReference type="KEGG" id="dpx:DAPPUDRAFT_105582"/>
<keyword evidence="2" id="KW-1133">Transmembrane helix</keyword>
<dbReference type="EMBL" id="GL732559">
    <property type="protein sequence ID" value="EFX78050.1"/>
    <property type="molecule type" value="Genomic_DNA"/>
</dbReference>
<keyword evidence="2" id="KW-0812">Transmembrane</keyword>
<evidence type="ECO:0000313" key="4">
    <source>
        <dbReference type="Proteomes" id="UP000000305"/>
    </source>
</evidence>
<feature type="region of interest" description="Disordered" evidence="1">
    <location>
        <begin position="96"/>
        <end position="207"/>
    </location>
</feature>